<dbReference type="InterPro" id="IPR009163">
    <property type="entry name" value="Ap4A_phos1/2"/>
</dbReference>
<reference evidence="3" key="1">
    <citation type="journal article" date="2023" name="Mol. Phylogenet. Evol.">
        <title>Genome-scale phylogeny and comparative genomics of the fungal order Sordariales.</title>
        <authorList>
            <person name="Hensen N."/>
            <person name="Bonometti L."/>
            <person name="Westerberg I."/>
            <person name="Brannstrom I.O."/>
            <person name="Guillou S."/>
            <person name="Cros-Aarteil S."/>
            <person name="Calhoun S."/>
            <person name="Haridas S."/>
            <person name="Kuo A."/>
            <person name="Mondo S."/>
            <person name="Pangilinan J."/>
            <person name="Riley R."/>
            <person name="LaButti K."/>
            <person name="Andreopoulos B."/>
            <person name="Lipzen A."/>
            <person name="Chen C."/>
            <person name="Yan M."/>
            <person name="Daum C."/>
            <person name="Ng V."/>
            <person name="Clum A."/>
            <person name="Steindorff A."/>
            <person name="Ohm R.A."/>
            <person name="Martin F."/>
            <person name="Silar P."/>
            <person name="Natvig D.O."/>
            <person name="Lalanne C."/>
            <person name="Gautier V."/>
            <person name="Ament-Velasquez S.L."/>
            <person name="Kruys A."/>
            <person name="Hutchinson M.I."/>
            <person name="Powell A.J."/>
            <person name="Barry K."/>
            <person name="Miller A.N."/>
            <person name="Grigoriev I.V."/>
            <person name="Debuchy R."/>
            <person name="Gladieux P."/>
            <person name="Hiltunen Thoren M."/>
            <person name="Johannesson H."/>
        </authorList>
    </citation>
    <scope>NUCLEOTIDE SEQUENCE</scope>
    <source>
        <strain evidence="3">CBS 538.74</strain>
    </source>
</reference>
<name>A0AAN6VSZ4_9PEZI</name>
<dbReference type="PANTHER" id="PTHR38420">
    <property type="entry name" value="AP-4-A PHOSPHORYLASE II"/>
    <property type="match status" value="1"/>
</dbReference>
<dbReference type="InterPro" id="IPR019200">
    <property type="entry name" value="ATP_adenylylTrfase_C"/>
</dbReference>
<dbReference type="Gene3D" id="3.30.428.70">
    <property type="match status" value="1"/>
</dbReference>
<protein>
    <submittedName>
        <fullName evidence="3">ATP adenylyltransferase-domain-containing protein</fullName>
    </submittedName>
</protein>
<sequence length="280" mass="29995">MTAPADGMAPVKIPANLPDLVRTAFHRARASGDVQFFPTQVTLLNVNSIPADLDVAYACINAYHHHHHHDDDDSGGEQNGAEEAEKGGGLYVFFNSGAASGSSQPHRHLQLLPVRCMREGLLEGDEGGRGGWEVLAGGLVEDEVRGRVPFQTFAEGISGEEGVDLEGVYRRLYRRACEAVLGSGFDGTVDDGREARVDYNLAMTRDVMVIAPRVAEGTTVSSRVKEDGGRKVVGTLALNGTVLAGTALVKTREEWDALRAEPEQLVELLGRIGVPTVQAP</sequence>
<accession>A0AAN6VSZ4</accession>
<dbReference type="AlphaFoldDB" id="A0AAN6VSZ4"/>
<dbReference type="Pfam" id="PF09830">
    <property type="entry name" value="ATP_transf"/>
    <property type="match status" value="1"/>
</dbReference>
<dbReference type="SUPFAM" id="SSF54197">
    <property type="entry name" value="HIT-like"/>
    <property type="match status" value="1"/>
</dbReference>
<reference evidence="3" key="2">
    <citation type="submission" date="2023-05" db="EMBL/GenBank/DDBJ databases">
        <authorList>
            <consortium name="Lawrence Berkeley National Laboratory"/>
            <person name="Steindorff A."/>
            <person name="Hensen N."/>
            <person name="Bonometti L."/>
            <person name="Westerberg I."/>
            <person name="Brannstrom I.O."/>
            <person name="Guillou S."/>
            <person name="Cros-Aarteil S."/>
            <person name="Calhoun S."/>
            <person name="Haridas S."/>
            <person name="Kuo A."/>
            <person name="Mondo S."/>
            <person name="Pangilinan J."/>
            <person name="Riley R."/>
            <person name="Labutti K."/>
            <person name="Andreopoulos B."/>
            <person name="Lipzen A."/>
            <person name="Chen C."/>
            <person name="Yanf M."/>
            <person name="Daum C."/>
            <person name="Ng V."/>
            <person name="Clum A."/>
            <person name="Ohm R."/>
            <person name="Martin F."/>
            <person name="Silar P."/>
            <person name="Natvig D."/>
            <person name="Lalanne C."/>
            <person name="Gautier V."/>
            <person name="Ament-Velasquez S.L."/>
            <person name="Kruys A."/>
            <person name="Hutchinson M.I."/>
            <person name="Powell A.J."/>
            <person name="Barry K."/>
            <person name="Miller A.N."/>
            <person name="Grigoriev I.V."/>
            <person name="Debuchy R."/>
            <person name="Gladieux P."/>
            <person name="Thoren M.H."/>
            <person name="Johannesson H."/>
        </authorList>
    </citation>
    <scope>NUCLEOTIDE SEQUENCE</scope>
    <source>
        <strain evidence="3">CBS 538.74</strain>
    </source>
</reference>
<evidence type="ECO:0000313" key="3">
    <source>
        <dbReference type="EMBL" id="KAK4155731.1"/>
    </source>
</evidence>
<organism evidence="3 4">
    <name type="scientific">Chaetomidium leptoderma</name>
    <dbReference type="NCBI Taxonomy" id="669021"/>
    <lineage>
        <taxon>Eukaryota</taxon>
        <taxon>Fungi</taxon>
        <taxon>Dikarya</taxon>
        <taxon>Ascomycota</taxon>
        <taxon>Pezizomycotina</taxon>
        <taxon>Sordariomycetes</taxon>
        <taxon>Sordariomycetidae</taxon>
        <taxon>Sordariales</taxon>
        <taxon>Chaetomiaceae</taxon>
        <taxon>Chaetomidium</taxon>
    </lineage>
</organism>
<dbReference type="InterPro" id="IPR045759">
    <property type="entry name" value="Ap4A_phos1/2_N"/>
</dbReference>
<gene>
    <name evidence="3" type="ORF">C8A00DRAFT_31390</name>
</gene>
<dbReference type="GO" id="GO:0003877">
    <property type="term" value="F:ATP:ADP adenylyltransferase activity"/>
    <property type="evidence" value="ECO:0007669"/>
    <property type="project" value="InterPro"/>
</dbReference>
<evidence type="ECO:0000313" key="4">
    <source>
        <dbReference type="Proteomes" id="UP001302745"/>
    </source>
</evidence>
<dbReference type="GO" id="GO:0009117">
    <property type="term" value="P:nucleotide metabolic process"/>
    <property type="evidence" value="ECO:0007669"/>
    <property type="project" value="InterPro"/>
</dbReference>
<dbReference type="EMBL" id="MU856881">
    <property type="protein sequence ID" value="KAK4155731.1"/>
    <property type="molecule type" value="Genomic_DNA"/>
</dbReference>
<dbReference type="InterPro" id="IPR043171">
    <property type="entry name" value="Ap4A_phos1/2-like"/>
</dbReference>
<evidence type="ECO:0000259" key="1">
    <source>
        <dbReference type="Pfam" id="PF09830"/>
    </source>
</evidence>
<keyword evidence="3" id="KW-0808">Transferase</keyword>
<evidence type="ECO:0000259" key="2">
    <source>
        <dbReference type="Pfam" id="PF19327"/>
    </source>
</evidence>
<feature type="domain" description="Ap4A phosphorylase 1/2 N-terminal" evidence="2">
    <location>
        <begin position="92"/>
        <end position="117"/>
    </location>
</feature>
<feature type="domain" description="ATP adenylyltransferase C-terminal" evidence="1">
    <location>
        <begin position="148"/>
        <end position="275"/>
    </location>
</feature>
<dbReference type="GO" id="GO:0005524">
    <property type="term" value="F:ATP binding"/>
    <property type="evidence" value="ECO:0007669"/>
    <property type="project" value="InterPro"/>
</dbReference>
<dbReference type="InterPro" id="IPR036265">
    <property type="entry name" value="HIT-like_sf"/>
</dbReference>
<proteinExistence type="predicted"/>
<dbReference type="Proteomes" id="UP001302745">
    <property type="component" value="Unassembled WGS sequence"/>
</dbReference>
<keyword evidence="4" id="KW-1185">Reference proteome</keyword>
<dbReference type="Pfam" id="PF19327">
    <property type="entry name" value="Ap4A_phos_N"/>
    <property type="match status" value="1"/>
</dbReference>
<keyword evidence="3" id="KW-0548">Nucleotidyltransferase</keyword>
<dbReference type="PANTHER" id="PTHR38420:SF3">
    <property type="entry name" value="5',5'''-P-1,P-4-TETRAPHOSPHATE PHOSPHORYLASE 2"/>
    <property type="match status" value="1"/>
</dbReference>
<comment type="caution">
    <text evidence="3">The sequence shown here is derived from an EMBL/GenBank/DDBJ whole genome shotgun (WGS) entry which is preliminary data.</text>
</comment>